<proteinExistence type="predicted"/>
<feature type="coiled-coil region" evidence="1">
    <location>
        <begin position="532"/>
        <end position="636"/>
    </location>
</feature>
<keyword evidence="2" id="KW-1133">Transmembrane helix</keyword>
<evidence type="ECO:0000256" key="2">
    <source>
        <dbReference type="SAM" id="Phobius"/>
    </source>
</evidence>
<feature type="transmembrane region" description="Helical" evidence="2">
    <location>
        <begin position="33"/>
        <end position="56"/>
    </location>
</feature>
<organism evidence="3 4">
    <name type="scientific">Blastopirellula marina</name>
    <dbReference type="NCBI Taxonomy" id="124"/>
    <lineage>
        <taxon>Bacteria</taxon>
        <taxon>Pseudomonadati</taxon>
        <taxon>Planctomycetota</taxon>
        <taxon>Planctomycetia</taxon>
        <taxon>Pirellulales</taxon>
        <taxon>Pirellulaceae</taxon>
        <taxon>Blastopirellula</taxon>
    </lineage>
</organism>
<dbReference type="AlphaFoldDB" id="A0A2S8G9A7"/>
<dbReference type="Proteomes" id="UP000239388">
    <property type="component" value="Unassembled WGS sequence"/>
</dbReference>
<evidence type="ECO:0000256" key="1">
    <source>
        <dbReference type="SAM" id="Coils"/>
    </source>
</evidence>
<gene>
    <name evidence="3" type="ORF">C5Y98_03520</name>
</gene>
<evidence type="ECO:0008006" key="5">
    <source>
        <dbReference type="Google" id="ProtNLM"/>
    </source>
</evidence>
<dbReference type="EMBL" id="PUIB01000006">
    <property type="protein sequence ID" value="PQO41045.1"/>
    <property type="molecule type" value="Genomic_DNA"/>
</dbReference>
<feature type="transmembrane region" description="Helical" evidence="2">
    <location>
        <begin position="166"/>
        <end position="187"/>
    </location>
</feature>
<name>A0A2S8G9A7_9BACT</name>
<evidence type="ECO:0000313" key="3">
    <source>
        <dbReference type="EMBL" id="PQO41045.1"/>
    </source>
</evidence>
<reference evidence="3 4" key="1">
    <citation type="submission" date="2018-02" db="EMBL/GenBank/DDBJ databases">
        <title>Comparative genomes isolates from brazilian mangrove.</title>
        <authorList>
            <person name="Araujo J.E."/>
            <person name="Taketani R.G."/>
            <person name="Silva M.C.P."/>
            <person name="Loureco M.V."/>
            <person name="Andreote F.D."/>
        </authorList>
    </citation>
    <scope>NUCLEOTIDE SEQUENCE [LARGE SCALE GENOMIC DNA]</scope>
    <source>
        <strain evidence="3 4">NAP PRIS-MGV</strain>
    </source>
</reference>
<comment type="caution">
    <text evidence="3">The sequence shown here is derived from an EMBL/GenBank/DDBJ whole genome shotgun (WGS) entry which is preliminary data.</text>
</comment>
<keyword evidence="2" id="KW-0812">Transmembrane</keyword>
<feature type="coiled-coil region" evidence="1">
    <location>
        <begin position="707"/>
        <end position="741"/>
    </location>
</feature>
<keyword evidence="2" id="KW-0472">Membrane</keyword>
<dbReference type="OrthoDB" id="245053at2"/>
<accession>A0A2S8G9A7</accession>
<feature type="transmembrane region" description="Helical" evidence="2">
    <location>
        <begin position="68"/>
        <end position="88"/>
    </location>
</feature>
<keyword evidence="1" id="KW-0175">Coiled coil</keyword>
<dbReference type="RefSeq" id="WP_105351684.1">
    <property type="nucleotide sequence ID" value="NZ_PUIB01000006.1"/>
</dbReference>
<protein>
    <recommendedName>
        <fullName evidence="5">DUF4175 domain-containing protein</fullName>
    </recommendedName>
</protein>
<sequence>MQQLHPNEKRPASSSAGSLAAKLQEVAGRHLRVHLLVAVGWGLIALAGVLAVLVWLDLLFDLAPVVRAASPYVAVVAGVVLVSGLVAWQKRRCTPQVVARRVDDTAGARGVVLSGWSLLEAGRRHDAPPNETSQGLVELAITDAAQRAGQVSAATVVPLKPASRPWLGVLGVCLIGVIILLTAPGWVQTEWKRFAFPWNDIPPASFTQLVVTPGNVEVRWGDPLDVFVEVEGDPVDEVELVLRGDSREEEVVPMFREEDGRWRTVLTRLTDSSEYHARAFQTRSQRHKIRVLTVPDISNVLVEVMPPEYAQGIGHYRGPVPTAGISALAGTRVRLTATSQRPLEGGEITWTAAGQPTQIAMSPVTGDRSQVQGEFEFQSTGKFELRVRDIEGQISRDVVAGTVTLKPDHRPFIRIMKPQTVSLATPEAYLPVEIAAEDDYGVARIEVFRSLNESRALPLNIPVGQPTPRRQYDTITLPLSGYGLQPGDQIKLFARCEDNDPAGAKGAETPVVTVHIISQEEFERMHRAREGMNVLMSKYRQAQRMLEQLREQAKQLQQQEQGKKGLISKKKREAAEKLAEQLRQNSEALAKAVRHQLPYETDAELSKHLENLAKQLEQAADKLDQQLQRLEGEQEQQPILDAELAGLLGMLGKQSDLYNESAMMPLQRLEQVMPLMIAKARFEQLVQAQRDLANRLASLKGRDQEDNPALKARMRDLQEEQKRLRDELESLTADIEDAALQLPEEDDLAQLKATAEEFAAALRKSGADKEMDLAEQGLAEFSGSRGHEHAEKAAKALEELLSESESMQGQGQASLDFRPGMQSLTMTAGQILGEMGLGSGSGSGFSARRNGNTGLYGNMPALAGMAGRNPGEQTNQGGGMGNAAEGVGGENPNVDSIADSLIPGTTGGSGTALVPLRYRERVGQYFRRLSTELQQMDNNLEEGK</sequence>
<evidence type="ECO:0000313" key="4">
    <source>
        <dbReference type="Proteomes" id="UP000239388"/>
    </source>
</evidence>